<comment type="similarity">
    <text evidence="2">Belongs to the sauvagine/corticotropin-releasing factor/urotensin I family.</text>
</comment>
<dbReference type="PANTHER" id="PTHR15035:SF9">
    <property type="entry name" value="CORTICOLIBERIN"/>
    <property type="match status" value="1"/>
</dbReference>
<dbReference type="PROSITE" id="PS00511">
    <property type="entry name" value="CRF"/>
    <property type="match status" value="1"/>
</dbReference>
<evidence type="ECO:0000256" key="4">
    <source>
        <dbReference type="ARBA" id="ARBA00022685"/>
    </source>
</evidence>
<keyword evidence="3" id="KW-0964">Secreted</keyword>
<dbReference type="AlphaFoldDB" id="A0A3B4E9M5"/>
<feature type="chain" id="PRO_5043590578" evidence="8">
    <location>
        <begin position="19"/>
        <end position="135"/>
    </location>
</feature>
<keyword evidence="11" id="KW-1185">Reference proteome</keyword>
<reference evidence="10" key="2">
    <citation type="submission" date="2025-08" db="UniProtKB">
        <authorList>
            <consortium name="Ensembl"/>
        </authorList>
    </citation>
    <scope>IDENTIFICATION</scope>
</reference>
<evidence type="ECO:0000256" key="6">
    <source>
        <dbReference type="ARBA" id="ARBA00022729"/>
    </source>
</evidence>
<keyword evidence="4" id="KW-0165">Cleavage on pair of basic residues</keyword>
<evidence type="ECO:0000256" key="3">
    <source>
        <dbReference type="ARBA" id="ARBA00022525"/>
    </source>
</evidence>
<organism evidence="10 11">
    <name type="scientific">Pygocentrus nattereri</name>
    <name type="common">Red-bellied piranha</name>
    <dbReference type="NCBI Taxonomy" id="42514"/>
    <lineage>
        <taxon>Eukaryota</taxon>
        <taxon>Metazoa</taxon>
        <taxon>Chordata</taxon>
        <taxon>Craniata</taxon>
        <taxon>Vertebrata</taxon>
        <taxon>Euteleostomi</taxon>
        <taxon>Actinopterygii</taxon>
        <taxon>Neopterygii</taxon>
        <taxon>Teleostei</taxon>
        <taxon>Ostariophysi</taxon>
        <taxon>Characiformes</taxon>
        <taxon>Characoidei</taxon>
        <taxon>Pygocentrus</taxon>
    </lineage>
</organism>
<evidence type="ECO:0000256" key="2">
    <source>
        <dbReference type="ARBA" id="ARBA00009287"/>
    </source>
</evidence>
<dbReference type="Proteomes" id="UP001501920">
    <property type="component" value="Chromosome 19"/>
</dbReference>
<evidence type="ECO:0000256" key="1">
    <source>
        <dbReference type="ARBA" id="ARBA00004613"/>
    </source>
</evidence>
<evidence type="ECO:0000256" key="8">
    <source>
        <dbReference type="SAM" id="SignalP"/>
    </source>
</evidence>
<dbReference type="InterPro" id="IPR003620">
    <property type="entry name" value="Urocortin_CRF"/>
</dbReference>
<reference evidence="10" key="3">
    <citation type="submission" date="2025-09" db="UniProtKB">
        <authorList>
            <consortium name="Ensembl"/>
        </authorList>
    </citation>
    <scope>IDENTIFICATION</scope>
</reference>
<keyword evidence="5" id="KW-0372">Hormone</keyword>
<dbReference type="PANTHER" id="PTHR15035">
    <property type="entry name" value="CORTICOLIBERIN/UROCORTIN"/>
    <property type="match status" value="1"/>
</dbReference>
<dbReference type="GeneTree" id="ENSGT00940000154473"/>
<keyword evidence="6 8" id="KW-0732">Signal</keyword>
<evidence type="ECO:0000259" key="9">
    <source>
        <dbReference type="SMART" id="SM00039"/>
    </source>
</evidence>
<dbReference type="GO" id="GO:0005576">
    <property type="term" value="C:extracellular region"/>
    <property type="evidence" value="ECO:0007669"/>
    <property type="project" value="UniProtKB-SubCell"/>
</dbReference>
<feature type="domain" description="Corticotropin-releasing factor" evidence="9">
    <location>
        <begin position="94"/>
        <end position="133"/>
    </location>
</feature>
<dbReference type="Pfam" id="PF00473">
    <property type="entry name" value="CRF"/>
    <property type="match status" value="1"/>
</dbReference>
<dbReference type="GO" id="GO:0005179">
    <property type="term" value="F:hormone activity"/>
    <property type="evidence" value="ECO:0007669"/>
    <property type="project" value="UniProtKB-KW"/>
</dbReference>
<dbReference type="OMA" id="KRTWPGE"/>
<dbReference type="STRING" id="42514.ENSPNAP00000031994"/>
<dbReference type="InterPro" id="IPR018446">
    <property type="entry name" value="Corticotropin-releasing_fac_CS"/>
</dbReference>
<accession>A0A3B4E9M5</accession>
<evidence type="ECO:0000313" key="10">
    <source>
        <dbReference type="Ensembl" id="ENSPNAP00000031994.2"/>
    </source>
</evidence>
<dbReference type="InterPro" id="IPR000187">
    <property type="entry name" value="CRF"/>
</dbReference>
<proteinExistence type="inferred from homology"/>
<reference evidence="10 11" key="1">
    <citation type="submission" date="2020-10" db="EMBL/GenBank/DDBJ databases">
        <title>Pygocentrus nattereri (red-bellied piranha) genome, fPygNat1, primary haplotype.</title>
        <authorList>
            <person name="Myers G."/>
            <person name="Meyer A."/>
            <person name="Karagic N."/>
            <person name="Pippel M."/>
            <person name="Winkler S."/>
            <person name="Tracey A."/>
            <person name="Wood J."/>
            <person name="Formenti G."/>
            <person name="Howe K."/>
            <person name="Fedrigo O."/>
            <person name="Jarvis E.D."/>
        </authorList>
    </citation>
    <scope>NUCLEOTIDE SEQUENCE [LARGE SCALE GENOMIC DNA]</scope>
</reference>
<evidence type="ECO:0000256" key="5">
    <source>
        <dbReference type="ARBA" id="ARBA00022702"/>
    </source>
</evidence>
<comment type="subcellular location">
    <subcellularLocation>
        <location evidence="1">Secreted</location>
    </subcellularLocation>
</comment>
<name>A0A3B4E9M5_PYGNA</name>
<evidence type="ECO:0000313" key="11">
    <source>
        <dbReference type="Proteomes" id="UP001501920"/>
    </source>
</evidence>
<dbReference type="Ensembl" id="ENSPNAT00000021478.2">
    <property type="protein sequence ID" value="ENSPNAP00000031994.2"/>
    <property type="gene ID" value="ENSPNAG00000003605.2"/>
</dbReference>
<evidence type="ECO:0000256" key="7">
    <source>
        <dbReference type="ARBA" id="ARBA00022815"/>
    </source>
</evidence>
<keyword evidence="7" id="KW-0027">Amidation</keyword>
<dbReference type="Gene3D" id="6.10.250.1920">
    <property type="match status" value="1"/>
</dbReference>
<sequence length="135" mass="15166">FLLVFRSVLATSRLAVWSLPPVLPILMRVGEEYFIRLDGPQRSARLSPQSSSPRASAGKRALQLQLTRGLLRGRVAEVGKALTDSATERERRSDEAPISLDLTFHLLREVLQMARAERLAQQANNNRKIMDIFGK</sequence>
<dbReference type="PRINTS" id="PR01612">
    <property type="entry name" value="CRFFAMILY"/>
</dbReference>
<protein>
    <submittedName>
        <fullName evidence="10">Corticotropin releasing hormone a</fullName>
    </submittedName>
</protein>
<feature type="signal peptide" evidence="8">
    <location>
        <begin position="1"/>
        <end position="18"/>
    </location>
</feature>
<dbReference type="SMART" id="SM00039">
    <property type="entry name" value="CRF"/>
    <property type="match status" value="1"/>
</dbReference>